<dbReference type="AlphaFoldDB" id="A0A1I1HN85"/>
<organism evidence="3 4">
    <name type="scientific">Tropicimonas isoalkanivorans</name>
    <dbReference type="NCBI Taxonomy" id="441112"/>
    <lineage>
        <taxon>Bacteria</taxon>
        <taxon>Pseudomonadati</taxon>
        <taxon>Pseudomonadota</taxon>
        <taxon>Alphaproteobacteria</taxon>
        <taxon>Rhodobacterales</taxon>
        <taxon>Roseobacteraceae</taxon>
        <taxon>Tropicimonas</taxon>
    </lineage>
</organism>
<evidence type="ECO:0000313" key="3">
    <source>
        <dbReference type="EMBL" id="SFC22480.1"/>
    </source>
</evidence>
<dbReference type="Pfam" id="PF00266">
    <property type="entry name" value="Aminotran_5"/>
    <property type="match status" value="1"/>
</dbReference>
<dbReference type="EMBL" id="FOLG01000003">
    <property type="protein sequence ID" value="SFC22480.1"/>
    <property type="molecule type" value="Genomic_DNA"/>
</dbReference>
<evidence type="ECO:0000259" key="2">
    <source>
        <dbReference type="Pfam" id="PF00266"/>
    </source>
</evidence>
<evidence type="ECO:0000256" key="1">
    <source>
        <dbReference type="ARBA" id="ARBA00022898"/>
    </source>
</evidence>
<dbReference type="RefSeq" id="WP_093360110.1">
    <property type="nucleotide sequence ID" value="NZ_FOLG01000003.1"/>
</dbReference>
<dbReference type="Gene3D" id="3.40.640.10">
    <property type="entry name" value="Type I PLP-dependent aspartate aminotransferase-like (Major domain)"/>
    <property type="match status" value="1"/>
</dbReference>
<dbReference type="Gene3D" id="3.90.1150.10">
    <property type="entry name" value="Aspartate Aminotransferase, domain 1"/>
    <property type="match status" value="1"/>
</dbReference>
<name>A0A1I1HN85_9RHOB</name>
<keyword evidence="3" id="KW-0456">Lyase</keyword>
<dbReference type="PANTHER" id="PTHR43686:SF1">
    <property type="entry name" value="AMINOTRAN_5 DOMAIN-CONTAINING PROTEIN"/>
    <property type="match status" value="1"/>
</dbReference>
<keyword evidence="1" id="KW-0663">Pyridoxal phosphate</keyword>
<dbReference type="Proteomes" id="UP000198728">
    <property type="component" value="Unassembled WGS sequence"/>
</dbReference>
<dbReference type="STRING" id="441112.SAMN04488094_103129"/>
<reference evidence="3 4" key="1">
    <citation type="submission" date="2016-10" db="EMBL/GenBank/DDBJ databases">
        <authorList>
            <person name="de Groot N.N."/>
        </authorList>
    </citation>
    <scope>NUCLEOTIDE SEQUENCE [LARGE SCALE GENOMIC DNA]</scope>
    <source>
        <strain evidence="3 4">DSM 19548</strain>
    </source>
</reference>
<keyword evidence="4" id="KW-1185">Reference proteome</keyword>
<sequence>MKSVNVRVEPSEARESSPEELVHMIRDGVIGERNAIPGPFGLRPMIYADYVASGRGLESIESYIRDQVLAAYGNTHTETSFSGRETTALREAARRAIAKAVGATEAHAVVFAGAGATAAVDKLLRGMDFAADIAEGRPPVVFVGPYEHHSNDLPWRECGAQIERICLDADGRISLSHLEERLAAHPEDCRKIGAFSAASNVTGVLSDLPALARILHRHGADFACDFAAAAPYIDISLSLADDDPEARIDAAVFSPHKFIGGPGASGVLVAERRLFKNPKPGVIGGGTVSYVTESGHSYVRDIERREEGGTPNILGDIRAGAVVALKQSVGLGEIERRDAEILDRSLTRLRTEPAIDMLGPKDVPRLGILAFNIQAGEQALHYGFVVALLNDLFGIQARGGCSCAGPYGHQLLKISAEDAAAFEASVDQGTSLMRPGWVRLGFNYFFDQETVDYITDAILFVAKHGTRFLTEYRADPASGVWRHKDWSEPVSPREFNLRLHKSQTPSRRMADISTFMQEAAMMAEARALPSLKKRPVFAADVESLRWFWMPEDAAPSPGNRS</sequence>
<dbReference type="OrthoDB" id="9804366at2"/>
<dbReference type="SUPFAM" id="SSF53383">
    <property type="entry name" value="PLP-dependent transferases"/>
    <property type="match status" value="1"/>
</dbReference>
<accession>A0A1I1HN85</accession>
<feature type="domain" description="Aminotransferase class V" evidence="2">
    <location>
        <begin position="46"/>
        <end position="453"/>
    </location>
</feature>
<dbReference type="InterPro" id="IPR015421">
    <property type="entry name" value="PyrdxlP-dep_Trfase_major"/>
</dbReference>
<dbReference type="PANTHER" id="PTHR43686">
    <property type="entry name" value="SULFURTRANSFERASE-RELATED"/>
    <property type="match status" value="1"/>
</dbReference>
<evidence type="ECO:0000313" key="4">
    <source>
        <dbReference type="Proteomes" id="UP000198728"/>
    </source>
</evidence>
<dbReference type="GO" id="GO:0016829">
    <property type="term" value="F:lyase activity"/>
    <property type="evidence" value="ECO:0007669"/>
    <property type="project" value="UniProtKB-KW"/>
</dbReference>
<dbReference type="InterPro" id="IPR015424">
    <property type="entry name" value="PyrdxlP-dep_Trfase"/>
</dbReference>
<protein>
    <submittedName>
        <fullName evidence="3">Selenocysteine lyase/Cysteine desulfurase</fullName>
    </submittedName>
</protein>
<gene>
    <name evidence="3" type="ORF">SAMN04488094_103129</name>
</gene>
<dbReference type="InterPro" id="IPR015422">
    <property type="entry name" value="PyrdxlP-dep_Trfase_small"/>
</dbReference>
<dbReference type="InterPro" id="IPR000192">
    <property type="entry name" value="Aminotrans_V_dom"/>
</dbReference>
<proteinExistence type="predicted"/>